<dbReference type="RefSeq" id="WP_136989850.1">
    <property type="nucleotide sequence ID" value="NZ_SZPQ01000010.1"/>
</dbReference>
<dbReference type="PROSITE" id="PS00380">
    <property type="entry name" value="RHODANESE_1"/>
    <property type="match status" value="1"/>
</dbReference>
<dbReference type="PROSITE" id="PS00683">
    <property type="entry name" value="RHODANESE_2"/>
    <property type="match status" value="1"/>
</dbReference>
<evidence type="ECO:0000256" key="1">
    <source>
        <dbReference type="ARBA" id="ARBA00022679"/>
    </source>
</evidence>
<protein>
    <recommendedName>
        <fullName evidence="3">Sulfurtransferase</fullName>
    </recommendedName>
</protein>
<evidence type="ECO:0000259" key="4">
    <source>
        <dbReference type="PROSITE" id="PS50206"/>
    </source>
</evidence>
<dbReference type="GO" id="GO:0016784">
    <property type="term" value="F:3-mercaptopyruvate sulfurtransferase activity"/>
    <property type="evidence" value="ECO:0007669"/>
    <property type="project" value="UniProtKB-EC"/>
</dbReference>
<name>A0ABY2SLY1_9HYPH</name>
<dbReference type="CDD" id="cd01449">
    <property type="entry name" value="TST_Repeat_2"/>
    <property type="match status" value="1"/>
</dbReference>
<keyword evidence="2" id="KW-0677">Repeat</keyword>
<dbReference type="SMART" id="SM00450">
    <property type="entry name" value="RHOD"/>
    <property type="match status" value="2"/>
</dbReference>
<dbReference type="SUPFAM" id="SSF52821">
    <property type="entry name" value="Rhodanese/Cell cycle control phosphatase"/>
    <property type="match status" value="2"/>
</dbReference>
<organism evidence="5 6">
    <name type="scientific">Martelella alba</name>
    <dbReference type="NCBI Taxonomy" id="2590451"/>
    <lineage>
        <taxon>Bacteria</taxon>
        <taxon>Pseudomonadati</taxon>
        <taxon>Pseudomonadota</taxon>
        <taxon>Alphaproteobacteria</taxon>
        <taxon>Hyphomicrobiales</taxon>
        <taxon>Aurantimonadaceae</taxon>
        <taxon>Martelella</taxon>
    </lineage>
</organism>
<sequence length="285" mass="30210">MTTSLFVSPEWLRARIEDPGVRVLAAPMLPPGYQGPRDLHSEYLAGHVPGAVLFDIEALSDRASPFPHMLTSPATFAHAMEALGVGDEQHLVVYDDGSLFSAPRAWWMLHVAAGAPRVSLLRGGLAGWQRAGLALAQGPVSVGRGVFRVRPASDRVKTAQDILGILADHSAQIIDARAADRFSGQTPEPRPGLRGGHIPGSLNMPWNALVRDGALKENSELRRLFAEAGLVWDKPVVASCGSGVTAAVVVLALTALGRQDVALYDGSWSEWGAGKDLPVALGDKG</sequence>
<comment type="caution">
    <text evidence="5">The sequence shown here is derived from an EMBL/GenBank/DDBJ whole genome shotgun (WGS) entry which is preliminary data.</text>
</comment>
<accession>A0ABY2SLY1</accession>
<keyword evidence="6" id="KW-1185">Reference proteome</keyword>
<feature type="domain" description="Rhodanese" evidence="4">
    <location>
        <begin position="42"/>
        <end position="137"/>
    </location>
</feature>
<evidence type="ECO:0000256" key="3">
    <source>
        <dbReference type="RuleBase" id="RU000507"/>
    </source>
</evidence>
<dbReference type="InterPro" id="IPR001763">
    <property type="entry name" value="Rhodanese-like_dom"/>
</dbReference>
<proteinExistence type="predicted"/>
<feature type="domain" description="Rhodanese" evidence="4">
    <location>
        <begin position="167"/>
        <end position="280"/>
    </location>
</feature>
<dbReference type="EMBL" id="SZPQ01000010">
    <property type="protein sequence ID" value="TKI06745.1"/>
    <property type="molecule type" value="Genomic_DNA"/>
</dbReference>
<dbReference type="Gene3D" id="3.40.250.10">
    <property type="entry name" value="Rhodanese-like domain"/>
    <property type="match status" value="2"/>
</dbReference>
<reference evidence="5 6" key="1">
    <citation type="submission" date="2019-04" db="EMBL/GenBank/DDBJ databases">
        <authorList>
            <person name="Li M."/>
            <person name="Gao C."/>
        </authorList>
    </citation>
    <scope>NUCLEOTIDE SEQUENCE [LARGE SCALE GENOMIC DNA]</scope>
    <source>
        <strain evidence="5 6">BGMRC 2031</strain>
    </source>
</reference>
<dbReference type="NCBIfam" id="NF008557">
    <property type="entry name" value="PRK11493.1"/>
    <property type="match status" value="1"/>
</dbReference>
<dbReference type="CDD" id="cd01448">
    <property type="entry name" value="TST_Repeat_1"/>
    <property type="match status" value="1"/>
</dbReference>
<evidence type="ECO:0000313" key="5">
    <source>
        <dbReference type="EMBL" id="TKI06745.1"/>
    </source>
</evidence>
<evidence type="ECO:0000256" key="2">
    <source>
        <dbReference type="ARBA" id="ARBA00022737"/>
    </source>
</evidence>
<evidence type="ECO:0000313" key="6">
    <source>
        <dbReference type="Proteomes" id="UP000305202"/>
    </source>
</evidence>
<dbReference type="Proteomes" id="UP000305202">
    <property type="component" value="Unassembled WGS sequence"/>
</dbReference>
<dbReference type="PROSITE" id="PS50206">
    <property type="entry name" value="RHODANESE_3"/>
    <property type="match status" value="2"/>
</dbReference>
<dbReference type="InterPro" id="IPR001307">
    <property type="entry name" value="Thiosulphate_STrfase_CS"/>
</dbReference>
<dbReference type="InterPro" id="IPR036873">
    <property type="entry name" value="Rhodanese-like_dom_sf"/>
</dbReference>
<dbReference type="PANTHER" id="PTHR11364">
    <property type="entry name" value="THIOSULFATE SULFERTANSFERASE"/>
    <property type="match status" value="1"/>
</dbReference>
<keyword evidence="1 3" id="KW-0808">Transferase</keyword>
<gene>
    <name evidence="5" type="primary">sseA</name>
    <name evidence="5" type="ORF">FCN80_09125</name>
</gene>
<dbReference type="Pfam" id="PF00581">
    <property type="entry name" value="Rhodanese"/>
    <property type="match status" value="2"/>
</dbReference>
<dbReference type="PANTHER" id="PTHR11364:SF27">
    <property type="entry name" value="SULFURTRANSFERASE"/>
    <property type="match status" value="1"/>
</dbReference>
<dbReference type="InterPro" id="IPR045078">
    <property type="entry name" value="TST/MPST-like"/>
</dbReference>